<organism evidence="1">
    <name type="scientific">Arundo donax</name>
    <name type="common">Giant reed</name>
    <name type="synonym">Donax arundinaceus</name>
    <dbReference type="NCBI Taxonomy" id="35708"/>
    <lineage>
        <taxon>Eukaryota</taxon>
        <taxon>Viridiplantae</taxon>
        <taxon>Streptophyta</taxon>
        <taxon>Embryophyta</taxon>
        <taxon>Tracheophyta</taxon>
        <taxon>Spermatophyta</taxon>
        <taxon>Magnoliopsida</taxon>
        <taxon>Liliopsida</taxon>
        <taxon>Poales</taxon>
        <taxon>Poaceae</taxon>
        <taxon>PACMAD clade</taxon>
        <taxon>Arundinoideae</taxon>
        <taxon>Arundineae</taxon>
        <taxon>Arundo</taxon>
    </lineage>
</organism>
<proteinExistence type="predicted"/>
<dbReference type="EMBL" id="GBRH01183154">
    <property type="protein sequence ID" value="JAE14742.1"/>
    <property type="molecule type" value="Transcribed_RNA"/>
</dbReference>
<evidence type="ECO:0000313" key="1">
    <source>
        <dbReference type="EMBL" id="JAE14742.1"/>
    </source>
</evidence>
<reference evidence="1" key="2">
    <citation type="journal article" date="2015" name="Data Brief">
        <title>Shoot transcriptome of the giant reed, Arundo donax.</title>
        <authorList>
            <person name="Barrero R.A."/>
            <person name="Guerrero F.D."/>
            <person name="Moolhuijzen P."/>
            <person name="Goolsby J.A."/>
            <person name="Tidwell J."/>
            <person name="Bellgard S.E."/>
            <person name="Bellgard M.I."/>
        </authorList>
    </citation>
    <scope>NUCLEOTIDE SEQUENCE</scope>
    <source>
        <tissue evidence="1">Shoot tissue taken approximately 20 cm above the soil surface</tissue>
    </source>
</reference>
<protein>
    <submittedName>
        <fullName evidence="1">Uncharacterized protein</fullName>
    </submittedName>
</protein>
<dbReference type="AlphaFoldDB" id="A0A0A9FR27"/>
<name>A0A0A9FR27_ARUDO</name>
<sequence length="52" mass="5885">MSQTWTQFRGWGHRTPVVACKGKKKNSFLQRNSPCVGNLPPNPCSLVQRKSK</sequence>
<accession>A0A0A9FR27</accession>
<reference evidence="1" key="1">
    <citation type="submission" date="2014-09" db="EMBL/GenBank/DDBJ databases">
        <authorList>
            <person name="Magalhaes I.L.F."/>
            <person name="Oliveira U."/>
            <person name="Santos F.R."/>
            <person name="Vidigal T.H.D.A."/>
            <person name="Brescovit A.D."/>
            <person name="Santos A.J."/>
        </authorList>
    </citation>
    <scope>NUCLEOTIDE SEQUENCE</scope>
    <source>
        <tissue evidence="1">Shoot tissue taken approximately 20 cm above the soil surface</tissue>
    </source>
</reference>